<dbReference type="SMART" id="SM00849">
    <property type="entry name" value="Lactamase_B"/>
    <property type="match status" value="1"/>
</dbReference>
<keyword evidence="4" id="KW-0862">Zinc</keyword>
<name>A0A1I5WBS9_9BACI</name>
<dbReference type="SUPFAM" id="SSF56281">
    <property type="entry name" value="Metallo-hydrolase/oxidoreductase"/>
    <property type="match status" value="1"/>
</dbReference>
<dbReference type="CDD" id="cd06262">
    <property type="entry name" value="metallo-hydrolase-like_MBL-fold"/>
    <property type="match status" value="1"/>
</dbReference>
<evidence type="ECO:0000313" key="7">
    <source>
        <dbReference type="Proteomes" id="UP000182762"/>
    </source>
</evidence>
<evidence type="ECO:0000256" key="4">
    <source>
        <dbReference type="ARBA" id="ARBA00022833"/>
    </source>
</evidence>
<dbReference type="EMBL" id="FOXX01000001">
    <property type="protein sequence ID" value="SFQ17149.1"/>
    <property type="molecule type" value="Genomic_DNA"/>
</dbReference>
<dbReference type="PANTHER" id="PTHR46233:SF3">
    <property type="entry name" value="HYDROXYACYLGLUTATHIONE HYDROLASE GLOC"/>
    <property type="match status" value="1"/>
</dbReference>
<comment type="caution">
    <text evidence="6">The sequence shown here is derived from an EMBL/GenBank/DDBJ whole genome shotgun (WGS) entry which is preliminary data.</text>
</comment>
<keyword evidence="3" id="KW-0378">Hydrolase</keyword>
<reference evidence="6 7" key="1">
    <citation type="submission" date="2016-10" db="EMBL/GenBank/DDBJ databases">
        <authorList>
            <person name="Varghese N."/>
            <person name="Submissions S."/>
        </authorList>
    </citation>
    <scope>NUCLEOTIDE SEQUENCE [LARGE SCALE GENOMIC DNA]</scope>
    <source>
        <strain evidence="6 7">DSM 13796</strain>
    </source>
</reference>
<dbReference type="InterPro" id="IPR051453">
    <property type="entry name" value="MBL_Glyoxalase_II"/>
</dbReference>
<dbReference type="Gene3D" id="3.60.15.10">
    <property type="entry name" value="Ribonuclease Z/Hydroxyacylglutathione hydrolase-like"/>
    <property type="match status" value="1"/>
</dbReference>
<protein>
    <submittedName>
        <fullName evidence="6">Glyoxylase, beta-lactamase superfamily II</fullName>
    </submittedName>
</protein>
<evidence type="ECO:0000259" key="5">
    <source>
        <dbReference type="SMART" id="SM00849"/>
    </source>
</evidence>
<evidence type="ECO:0000256" key="3">
    <source>
        <dbReference type="ARBA" id="ARBA00022801"/>
    </source>
</evidence>
<proteinExistence type="predicted"/>
<evidence type="ECO:0000313" key="6">
    <source>
        <dbReference type="EMBL" id="SFQ17149.1"/>
    </source>
</evidence>
<accession>A0A1I5WBS9</accession>
<keyword evidence="7" id="KW-1185">Reference proteome</keyword>
<organism evidence="6 7">
    <name type="scientific">Priestia endophytica DSM 13796</name>
    <dbReference type="NCBI Taxonomy" id="1121089"/>
    <lineage>
        <taxon>Bacteria</taxon>
        <taxon>Bacillati</taxon>
        <taxon>Bacillota</taxon>
        <taxon>Bacilli</taxon>
        <taxon>Bacillales</taxon>
        <taxon>Bacillaceae</taxon>
        <taxon>Priestia</taxon>
    </lineage>
</organism>
<dbReference type="Pfam" id="PF00753">
    <property type="entry name" value="Lactamase_B"/>
    <property type="match status" value="1"/>
</dbReference>
<comment type="cofactor">
    <cofactor evidence="1">
        <name>Zn(2+)</name>
        <dbReference type="ChEBI" id="CHEBI:29105"/>
    </cofactor>
</comment>
<feature type="domain" description="Metallo-beta-lactamase" evidence="5">
    <location>
        <begin position="13"/>
        <end position="192"/>
    </location>
</feature>
<keyword evidence="2" id="KW-0479">Metal-binding</keyword>
<gene>
    <name evidence="6" type="ORF">SAMN02745910_00488</name>
</gene>
<sequence length="212" mass="23403">MLKHYKRSLGPVGTNCYVVANEKKECLIFDPSAEGHKIMALIKEKGLKPQAILLTHAHFDHIGALDEVRDRFDVPVYVHKKEKDWLGDPSKNASASFPLGPVTAKEATNFWDVEGEKTIGSFSFSVLETPGHTPGSVSYVFKEDDFVISGDVLFAGSIGRTDLPGGNHEELLESIHKKMLTLGETMLVLSGHGEETTIEREMDSNPFLNGFM</sequence>
<dbReference type="InterPro" id="IPR001279">
    <property type="entry name" value="Metallo-B-lactamas"/>
</dbReference>
<dbReference type="InterPro" id="IPR036866">
    <property type="entry name" value="RibonucZ/Hydroxyglut_hydro"/>
</dbReference>
<dbReference type="Proteomes" id="UP000182762">
    <property type="component" value="Unassembled WGS sequence"/>
</dbReference>
<dbReference type="PANTHER" id="PTHR46233">
    <property type="entry name" value="HYDROXYACYLGLUTATHIONE HYDROLASE GLOC"/>
    <property type="match status" value="1"/>
</dbReference>
<evidence type="ECO:0000256" key="1">
    <source>
        <dbReference type="ARBA" id="ARBA00001947"/>
    </source>
</evidence>
<evidence type="ECO:0000256" key="2">
    <source>
        <dbReference type="ARBA" id="ARBA00022723"/>
    </source>
</evidence>